<protein>
    <submittedName>
        <fullName evidence="1">Uncharacterized protein</fullName>
    </submittedName>
</protein>
<proteinExistence type="predicted"/>
<dbReference type="EMBL" id="LN609302">
    <property type="protein sequence ID" value="CEF57157.1"/>
    <property type="molecule type" value="Genomic_DNA"/>
</dbReference>
<organism evidence="1 2">
    <name type="scientific">Acetobacter ghanensis</name>
    <dbReference type="NCBI Taxonomy" id="431306"/>
    <lineage>
        <taxon>Bacteria</taxon>
        <taxon>Pseudomonadati</taxon>
        <taxon>Pseudomonadota</taxon>
        <taxon>Alphaproteobacteria</taxon>
        <taxon>Acetobacterales</taxon>
        <taxon>Acetobacteraceae</taxon>
        <taxon>Acetobacter</taxon>
    </lineage>
</organism>
<dbReference type="AlphaFoldDB" id="A0A0U5F5W5"/>
<reference evidence="2" key="1">
    <citation type="submission" date="2014-09" db="EMBL/GenBank/DDBJ databases">
        <authorList>
            <person name="Illeghems K.G."/>
        </authorList>
    </citation>
    <scope>NUCLEOTIDE SEQUENCE [LARGE SCALE GENOMIC DNA]</scope>
    <source>
        <strain evidence="2">LMG 23848T</strain>
    </source>
</reference>
<dbReference type="PATRIC" id="fig|431306.5.peg.2548"/>
<evidence type="ECO:0000313" key="1">
    <source>
        <dbReference type="EMBL" id="CEF57157.1"/>
    </source>
</evidence>
<evidence type="ECO:0000313" key="2">
    <source>
        <dbReference type="Proteomes" id="UP000068250"/>
    </source>
</evidence>
<sequence>MQNWGYHGVRLNPLKDAMLKIRSSVYGTENVNFALTINFYCKMEYFFQNS</sequence>
<gene>
    <name evidence="1" type="ORF">AGA_2471</name>
</gene>
<accession>A0A0U5F5W5</accession>
<dbReference type="Proteomes" id="UP000068250">
    <property type="component" value="Chromosome I"/>
</dbReference>
<name>A0A0U5F5W5_9PROT</name>